<comment type="caution">
    <text evidence="11">The sequence shown here is derived from an EMBL/GenBank/DDBJ whole genome shotgun (WGS) entry which is preliminary data.</text>
</comment>
<dbReference type="AlphaFoldDB" id="A0A814IPC4"/>
<dbReference type="InterPro" id="IPR017452">
    <property type="entry name" value="GPCR_Rhodpsn_7TM"/>
</dbReference>
<evidence type="ECO:0000313" key="12">
    <source>
        <dbReference type="EMBL" id="CAF1059311.1"/>
    </source>
</evidence>
<dbReference type="Proteomes" id="UP000663844">
    <property type="component" value="Unassembled WGS sequence"/>
</dbReference>
<sequence length="273" mass="32329">MSLLFFFIVLTDKACHTVPMMLMTHSCFSGFSFILILFWMTIITLHNDLKEIYYEDLFCIFRGYMCYVTSFGLFYSYLLQAIYSYATVVHPPRLFWQSGKFQFFLIILIWIFAFIFACPVIVTGEIKYLVNDQICQTLNHLSIVTIYNIVYIYIIPINGIVFIYWKLIRYVREMNKRVTLANKLLRAQRELKMVYRIVILVSILLILGVLYTIFVFMGFFTLPPKYDFRIALTFVEISLVFVMITLFKFTEPVRTSILKRINRRPNAIVATMT</sequence>
<dbReference type="InterPro" id="IPR050125">
    <property type="entry name" value="GPCR_opsins"/>
</dbReference>
<dbReference type="CDD" id="cd00637">
    <property type="entry name" value="7tm_classA_rhodopsin-like"/>
    <property type="match status" value="1"/>
</dbReference>
<dbReference type="EMBL" id="CAJOAZ010011996">
    <property type="protein sequence ID" value="CAF4245720.1"/>
    <property type="molecule type" value="Genomic_DNA"/>
</dbReference>
<dbReference type="EMBL" id="CAJOAY010000868">
    <property type="protein sequence ID" value="CAF3750664.1"/>
    <property type="molecule type" value="Genomic_DNA"/>
</dbReference>
<dbReference type="SUPFAM" id="SSF81321">
    <property type="entry name" value="Family A G protein-coupled receptor-like"/>
    <property type="match status" value="1"/>
</dbReference>
<dbReference type="Gene3D" id="1.20.1070.10">
    <property type="entry name" value="Rhodopsin 7-helix transmembrane proteins"/>
    <property type="match status" value="1"/>
</dbReference>
<keyword evidence="3 8" id="KW-1133">Transmembrane helix</keyword>
<evidence type="ECO:0000256" key="5">
    <source>
        <dbReference type="ARBA" id="ARBA00023136"/>
    </source>
</evidence>
<evidence type="ECO:0000256" key="1">
    <source>
        <dbReference type="ARBA" id="ARBA00004141"/>
    </source>
</evidence>
<comment type="subcellular location">
    <subcellularLocation>
        <location evidence="1">Membrane</location>
        <topology evidence="1">Multi-pass membrane protein</topology>
    </subcellularLocation>
</comment>
<dbReference type="Proteomes" id="UP000663881">
    <property type="component" value="Unassembled WGS sequence"/>
</dbReference>
<feature type="signal peptide" evidence="9">
    <location>
        <begin position="1"/>
        <end position="17"/>
    </location>
</feature>
<dbReference type="EMBL" id="CAJNOG010000162">
    <property type="protein sequence ID" value="CAF1026226.1"/>
    <property type="molecule type" value="Genomic_DNA"/>
</dbReference>
<feature type="domain" description="G-protein coupled receptors family 1 profile" evidence="10">
    <location>
        <begin position="1"/>
        <end position="259"/>
    </location>
</feature>
<feature type="transmembrane region" description="Helical" evidence="8">
    <location>
        <begin position="27"/>
        <end position="45"/>
    </location>
</feature>
<keyword evidence="9" id="KW-0732">Signal</keyword>
<feature type="transmembrane region" description="Helical" evidence="8">
    <location>
        <begin position="103"/>
        <end position="122"/>
    </location>
</feature>
<dbReference type="PROSITE" id="PS50262">
    <property type="entry name" value="G_PROTEIN_RECEP_F1_2"/>
    <property type="match status" value="1"/>
</dbReference>
<dbReference type="GO" id="GO:0016020">
    <property type="term" value="C:membrane"/>
    <property type="evidence" value="ECO:0007669"/>
    <property type="project" value="UniProtKB-SubCell"/>
</dbReference>
<keyword evidence="5 8" id="KW-0472">Membrane</keyword>
<organism evidence="11 15">
    <name type="scientific">Adineta steineri</name>
    <dbReference type="NCBI Taxonomy" id="433720"/>
    <lineage>
        <taxon>Eukaryota</taxon>
        <taxon>Metazoa</taxon>
        <taxon>Spiralia</taxon>
        <taxon>Gnathifera</taxon>
        <taxon>Rotifera</taxon>
        <taxon>Eurotatoria</taxon>
        <taxon>Bdelloidea</taxon>
        <taxon>Adinetida</taxon>
        <taxon>Adinetidae</taxon>
        <taxon>Adineta</taxon>
    </lineage>
</organism>
<keyword evidence="4" id="KW-0297">G-protein coupled receptor</keyword>
<gene>
    <name evidence="11" type="ORF">JYZ213_LOCUS17344</name>
    <name evidence="13" type="ORF">OKA104_LOCUS15662</name>
    <name evidence="14" type="ORF">OXD698_LOCUS43153</name>
    <name evidence="12" type="ORF">VCS650_LOCUS17850</name>
</gene>
<evidence type="ECO:0000313" key="15">
    <source>
        <dbReference type="Proteomes" id="UP000663845"/>
    </source>
</evidence>
<dbReference type="Proteomes" id="UP000663891">
    <property type="component" value="Unassembled WGS sequence"/>
</dbReference>
<evidence type="ECO:0000313" key="11">
    <source>
        <dbReference type="EMBL" id="CAF1026226.1"/>
    </source>
</evidence>
<protein>
    <recommendedName>
        <fullName evidence="10">G-protein coupled receptors family 1 profile domain-containing protein</fullName>
    </recommendedName>
</protein>
<proteinExistence type="predicted"/>
<keyword evidence="6" id="KW-0675">Receptor</keyword>
<evidence type="ECO:0000256" key="3">
    <source>
        <dbReference type="ARBA" id="ARBA00022989"/>
    </source>
</evidence>
<feature type="transmembrane region" description="Helical" evidence="8">
    <location>
        <begin position="142"/>
        <end position="167"/>
    </location>
</feature>
<feature type="transmembrane region" description="Helical" evidence="8">
    <location>
        <begin position="228"/>
        <end position="250"/>
    </location>
</feature>
<dbReference type="GO" id="GO:0004930">
    <property type="term" value="F:G protein-coupled receptor activity"/>
    <property type="evidence" value="ECO:0007669"/>
    <property type="project" value="UniProtKB-KW"/>
</dbReference>
<dbReference type="Proteomes" id="UP000663845">
    <property type="component" value="Unassembled WGS sequence"/>
</dbReference>
<evidence type="ECO:0000256" key="8">
    <source>
        <dbReference type="SAM" id="Phobius"/>
    </source>
</evidence>
<evidence type="ECO:0000313" key="14">
    <source>
        <dbReference type="EMBL" id="CAF4245720.1"/>
    </source>
</evidence>
<name>A0A814IPC4_9BILA</name>
<evidence type="ECO:0000256" key="9">
    <source>
        <dbReference type="SAM" id="SignalP"/>
    </source>
</evidence>
<evidence type="ECO:0000256" key="4">
    <source>
        <dbReference type="ARBA" id="ARBA00023040"/>
    </source>
</evidence>
<feature type="transmembrane region" description="Helical" evidence="8">
    <location>
        <begin position="193"/>
        <end position="222"/>
    </location>
</feature>
<dbReference type="EMBL" id="CAJNON010000167">
    <property type="protein sequence ID" value="CAF1059311.1"/>
    <property type="molecule type" value="Genomic_DNA"/>
</dbReference>
<evidence type="ECO:0000256" key="2">
    <source>
        <dbReference type="ARBA" id="ARBA00022692"/>
    </source>
</evidence>
<feature type="chain" id="PRO_5035684514" description="G-protein coupled receptors family 1 profile domain-containing protein" evidence="9">
    <location>
        <begin position="18"/>
        <end position="273"/>
    </location>
</feature>
<keyword evidence="2 8" id="KW-0812">Transmembrane</keyword>
<evidence type="ECO:0000259" key="10">
    <source>
        <dbReference type="PROSITE" id="PS50262"/>
    </source>
</evidence>
<evidence type="ECO:0000256" key="6">
    <source>
        <dbReference type="ARBA" id="ARBA00023170"/>
    </source>
</evidence>
<accession>A0A814IPC4</accession>
<evidence type="ECO:0000313" key="13">
    <source>
        <dbReference type="EMBL" id="CAF3750664.1"/>
    </source>
</evidence>
<evidence type="ECO:0000256" key="7">
    <source>
        <dbReference type="ARBA" id="ARBA00023224"/>
    </source>
</evidence>
<reference evidence="11" key="1">
    <citation type="submission" date="2021-02" db="EMBL/GenBank/DDBJ databases">
        <authorList>
            <person name="Nowell W R."/>
        </authorList>
    </citation>
    <scope>NUCLEOTIDE SEQUENCE</scope>
</reference>
<keyword evidence="7" id="KW-0807">Transducer</keyword>
<dbReference type="PANTHER" id="PTHR24240">
    <property type="entry name" value="OPSIN"/>
    <property type="match status" value="1"/>
</dbReference>